<name>A0A163M3M9_9BACL</name>
<accession>A0A163M3M9</accession>
<organism evidence="2 3">
    <name type="scientific">Paenibacillus glucanolyticus</name>
    <dbReference type="NCBI Taxonomy" id="59843"/>
    <lineage>
        <taxon>Bacteria</taxon>
        <taxon>Bacillati</taxon>
        <taxon>Bacillota</taxon>
        <taxon>Bacilli</taxon>
        <taxon>Bacillales</taxon>
        <taxon>Paenibacillaceae</taxon>
        <taxon>Paenibacillus</taxon>
    </lineage>
</organism>
<evidence type="ECO:0000313" key="3">
    <source>
        <dbReference type="Proteomes" id="UP000076796"/>
    </source>
</evidence>
<comment type="caution">
    <text evidence="2">The sequence shown here is derived from an EMBL/GenBank/DDBJ whole genome shotgun (WGS) entry which is preliminary data.</text>
</comment>
<proteinExistence type="predicted"/>
<dbReference type="PROSITE" id="PS51819">
    <property type="entry name" value="VOC"/>
    <property type="match status" value="1"/>
</dbReference>
<dbReference type="Gene3D" id="3.10.180.10">
    <property type="entry name" value="2,3-Dihydroxybiphenyl 1,2-Dioxygenase, domain 1"/>
    <property type="match status" value="1"/>
</dbReference>
<dbReference type="SUPFAM" id="SSF54593">
    <property type="entry name" value="Glyoxalase/Bleomycin resistance protein/Dihydroxybiphenyl dioxygenase"/>
    <property type="match status" value="1"/>
</dbReference>
<dbReference type="InterPro" id="IPR004360">
    <property type="entry name" value="Glyas_Fos-R_dOase_dom"/>
</dbReference>
<dbReference type="Proteomes" id="UP000076796">
    <property type="component" value="Unassembled WGS sequence"/>
</dbReference>
<dbReference type="OrthoDB" id="194298at2"/>
<gene>
    <name evidence="2" type="ORF">AWU65_23660</name>
</gene>
<dbReference type="AlphaFoldDB" id="A0A163M3M9"/>
<evidence type="ECO:0000259" key="1">
    <source>
        <dbReference type="PROSITE" id="PS51819"/>
    </source>
</evidence>
<dbReference type="EMBL" id="LWMH01000001">
    <property type="protein sequence ID" value="KZS48714.1"/>
    <property type="molecule type" value="Genomic_DNA"/>
</dbReference>
<dbReference type="GeneID" id="97555711"/>
<evidence type="ECO:0000313" key="2">
    <source>
        <dbReference type="EMBL" id="KZS48714.1"/>
    </source>
</evidence>
<keyword evidence="3" id="KW-1185">Reference proteome</keyword>
<dbReference type="InterPro" id="IPR037523">
    <property type="entry name" value="VOC_core"/>
</dbReference>
<dbReference type="STRING" id="59843.A3958_22930"/>
<dbReference type="InterPro" id="IPR029068">
    <property type="entry name" value="Glyas_Bleomycin-R_OHBP_Dase"/>
</dbReference>
<reference evidence="2" key="1">
    <citation type="journal article" date="2016" name="Genome Announc.">
        <title>Draft genomes of two strains of Paenibacillus glucanolyticus with capability to degrade lignocellulose.</title>
        <authorList>
            <person name="Mathews S.L."/>
            <person name="Pawlak J."/>
            <person name="Grunden A.M."/>
        </authorList>
    </citation>
    <scope>NUCLEOTIDE SEQUENCE [LARGE SCALE GENOMIC DNA]</scope>
    <source>
        <strain evidence="2">SLM1</strain>
    </source>
</reference>
<feature type="domain" description="VOC" evidence="1">
    <location>
        <begin position="5"/>
        <end position="127"/>
    </location>
</feature>
<dbReference type="RefSeq" id="WP_006210745.1">
    <property type="nucleotide sequence ID" value="NZ_CP147845.1"/>
</dbReference>
<dbReference type="Pfam" id="PF00903">
    <property type="entry name" value="Glyoxalase"/>
    <property type="match status" value="1"/>
</dbReference>
<sequence>MSKIQFSVQVRLVSDLTRSKLFYEEVLGCDVNDVWAVRDDFALGFKLLQANSATDVTPNQAGKDQQTPWDTYAYVDTHHELDELYEELTSKGAEVVQEPVLMEADWGVWKDFAIKDPDNYVIAFGSGKKS</sequence>
<protein>
    <submittedName>
        <fullName evidence="2">Glyoxalase</fullName>
    </submittedName>
</protein>